<protein>
    <recommendedName>
        <fullName evidence="3">TATA binding protein of transcription factor TFIID</fullName>
    </recommendedName>
</protein>
<evidence type="ECO:0000313" key="2">
    <source>
        <dbReference type="Proteomes" id="UP000289691"/>
    </source>
</evidence>
<name>A0A498KSX4_9EURY</name>
<reference evidence="1 2" key="1">
    <citation type="submission" date="2019-01" db="EMBL/GenBank/DDBJ databases">
        <title>Halorientalis sp. F13-25 a new haloarchaeum isolated from hypersaline water.</title>
        <authorList>
            <person name="Ana D.-V."/>
            <person name="Cristina S.-P."/>
            <person name="Antonio V."/>
        </authorList>
    </citation>
    <scope>NUCLEOTIDE SEQUENCE [LARGE SCALE GENOMIC DNA]</scope>
    <source>
        <strain evidence="1 2">F13-25</strain>
    </source>
</reference>
<dbReference type="AlphaFoldDB" id="A0A498KSX4"/>
<dbReference type="SUPFAM" id="SSF55945">
    <property type="entry name" value="TATA-box binding protein-like"/>
    <property type="match status" value="1"/>
</dbReference>
<evidence type="ECO:0000313" key="1">
    <source>
        <dbReference type="EMBL" id="RXK47877.1"/>
    </source>
</evidence>
<dbReference type="Gene3D" id="3.30.310.10">
    <property type="entry name" value="TATA-Binding Protein"/>
    <property type="match status" value="1"/>
</dbReference>
<sequence>MVLLLSGSGKVLITGGKETDEAYRALGVVCGVLESYGFSTDEQRPVSVGFERERRYDEREAARDECRL</sequence>
<dbReference type="InterPro" id="IPR012295">
    <property type="entry name" value="TBP_dom_sf"/>
</dbReference>
<gene>
    <name evidence="1" type="ORF">EAF64_14645</name>
</gene>
<proteinExistence type="predicted"/>
<organism evidence="1 2">
    <name type="scientific">Halorientalis pallida</name>
    <dbReference type="NCBI Taxonomy" id="2479928"/>
    <lineage>
        <taxon>Archaea</taxon>
        <taxon>Methanobacteriati</taxon>
        <taxon>Methanobacteriota</taxon>
        <taxon>Stenosarchaea group</taxon>
        <taxon>Halobacteria</taxon>
        <taxon>Halobacteriales</taxon>
        <taxon>Haloarculaceae</taxon>
        <taxon>Halorientalis</taxon>
    </lineage>
</organism>
<evidence type="ECO:0008006" key="3">
    <source>
        <dbReference type="Google" id="ProtNLM"/>
    </source>
</evidence>
<dbReference type="EMBL" id="RDFA01000005">
    <property type="protein sequence ID" value="RXK47877.1"/>
    <property type="molecule type" value="Genomic_DNA"/>
</dbReference>
<accession>A0A498KSX4</accession>
<keyword evidence="2" id="KW-1185">Reference proteome</keyword>
<dbReference type="Proteomes" id="UP000289691">
    <property type="component" value="Unassembled WGS sequence"/>
</dbReference>
<comment type="caution">
    <text evidence="1">The sequence shown here is derived from an EMBL/GenBank/DDBJ whole genome shotgun (WGS) entry which is preliminary data.</text>
</comment>